<dbReference type="InterPro" id="IPR050422">
    <property type="entry name" value="X-Pro_aminopeptidase_P"/>
</dbReference>
<keyword evidence="4" id="KW-1185">Reference proteome</keyword>
<dbReference type="Proteomes" id="UP000324222">
    <property type="component" value="Unassembled WGS sequence"/>
</dbReference>
<accession>A0A5B7DXX0</accession>
<dbReference type="Gene3D" id="3.40.350.10">
    <property type="entry name" value="Creatinase/prolidase N-terminal domain"/>
    <property type="match status" value="1"/>
</dbReference>
<evidence type="ECO:0000259" key="2">
    <source>
        <dbReference type="Pfam" id="PF01321"/>
    </source>
</evidence>
<proteinExistence type="predicted"/>
<dbReference type="InterPro" id="IPR029149">
    <property type="entry name" value="Creatin/AminoP/Spt16_N"/>
</dbReference>
<name>A0A5B7DXX0_PORTR</name>
<reference evidence="3 4" key="1">
    <citation type="submission" date="2019-05" db="EMBL/GenBank/DDBJ databases">
        <title>Another draft genome of Portunus trituberculatus and its Hox gene families provides insights of decapod evolution.</title>
        <authorList>
            <person name="Jeong J.-H."/>
            <person name="Song I."/>
            <person name="Kim S."/>
            <person name="Choi T."/>
            <person name="Kim D."/>
            <person name="Ryu S."/>
            <person name="Kim W."/>
        </authorList>
    </citation>
    <scope>NUCLEOTIDE SEQUENCE [LARGE SCALE GENOMIC DNA]</scope>
    <source>
        <tissue evidence="3">Muscle</tissue>
    </source>
</reference>
<dbReference type="PANTHER" id="PTHR43763:SF6">
    <property type="entry name" value="XAA-PRO AMINOPEPTIDASE 1"/>
    <property type="match status" value="1"/>
</dbReference>
<comment type="caution">
    <text evidence="3">The sequence shown here is derived from an EMBL/GenBank/DDBJ whole genome shotgun (WGS) entry which is preliminary data.</text>
</comment>
<protein>
    <submittedName>
        <fullName evidence="3">Xaa-Pro aminopeptidase 1</fullName>
    </submittedName>
</protein>
<dbReference type="PANTHER" id="PTHR43763">
    <property type="entry name" value="XAA-PRO AMINOPEPTIDASE 1"/>
    <property type="match status" value="1"/>
</dbReference>
<gene>
    <name evidence="3" type="primary">Xpnpep1_0</name>
    <name evidence="3" type="ORF">E2C01_019684</name>
</gene>
<dbReference type="Pfam" id="PF01321">
    <property type="entry name" value="Creatinase_N"/>
    <property type="match status" value="1"/>
</dbReference>
<keyword evidence="3" id="KW-0378">Hydrolase</keyword>
<dbReference type="AlphaFoldDB" id="A0A5B7DXX0"/>
<dbReference type="FunFam" id="3.40.350.10:FF:000001">
    <property type="entry name" value="Putative xaa-Pro aminopeptidase 1"/>
    <property type="match status" value="1"/>
</dbReference>
<sequence>MTAPDHNGHPQQPLLTAAPDTPPADGPMFTTAASVSFLPSEYIAPCDQRRAFISGFTGSAGTAIVTEKDAALWTDGRYFLQASQEMDDNWTLMKQGLPKTPSEAKWLNKTLDVGSVIGVDPYLLEADVWRDLSRELQGGGHSIIAVPENLIDLIWTDRPTRPAECVVPLEV</sequence>
<keyword evidence="3" id="KW-0031">Aminopeptidase</keyword>
<evidence type="ECO:0000313" key="3">
    <source>
        <dbReference type="EMBL" id="MPC26542.1"/>
    </source>
</evidence>
<feature type="region of interest" description="Disordered" evidence="1">
    <location>
        <begin position="1"/>
        <end position="28"/>
    </location>
</feature>
<dbReference type="SUPFAM" id="SSF53092">
    <property type="entry name" value="Creatinase/prolidase N-terminal domain"/>
    <property type="match status" value="1"/>
</dbReference>
<dbReference type="EMBL" id="VSRR010001613">
    <property type="protein sequence ID" value="MPC26542.1"/>
    <property type="molecule type" value="Genomic_DNA"/>
</dbReference>
<keyword evidence="3" id="KW-0645">Protease</keyword>
<evidence type="ECO:0000256" key="1">
    <source>
        <dbReference type="SAM" id="MobiDB-lite"/>
    </source>
</evidence>
<feature type="domain" description="Creatinase N-terminal" evidence="2">
    <location>
        <begin position="48"/>
        <end position="137"/>
    </location>
</feature>
<organism evidence="3 4">
    <name type="scientific">Portunus trituberculatus</name>
    <name type="common">Swimming crab</name>
    <name type="synonym">Neptunus trituberculatus</name>
    <dbReference type="NCBI Taxonomy" id="210409"/>
    <lineage>
        <taxon>Eukaryota</taxon>
        <taxon>Metazoa</taxon>
        <taxon>Ecdysozoa</taxon>
        <taxon>Arthropoda</taxon>
        <taxon>Crustacea</taxon>
        <taxon>Multicrustacea</taxon>
        <taxon>Malacostraca</taxon>
        <taxon>Eumalacostraca</taxon>
        <taxon>Eucarida</taxon>
        <taxon>Decapoda</taxon>
        <taxon>Pleocyemata</taxon>
        <taxon>Brachyura</taxon>
        <taxon>Eubrachyura</taxon>
        <taxon>Portunoidea</taxon>
        <taxon>Portunidae</taxon>
        <taxon>Portuninae</taxon>
        <taxon>Portunus</taxon>
    </lineage>
</organism>
<dbReference type="GO" id="GO:0004177">
    <property type="term" value="F:aminopeptidase activity"/>
    <property type="evidence" value="ECO:0007669"/>
    <property type="project" value="UniProtKB-KW"/>
</dbReference>
<dbReference type="OrthoDB" id="9995434at2759"/>
<dbReference type="InterPro" id="IPR000587">
    <property type="entry name" value="Creatinase_N"/>
</dbReference>
<evidence type="ECO:0000313" key="4">
    <source>
        <dbReference type="Proteomes" id="UP000324222"/>
    </source>
</evidence>